<keyword evidence="3" id="KW-1185">Reference proteome</keyword>
<comment type="caution">
    <text evidence="2">The sequence shown here is derived from an EMBL/GenBank/DDBJ whole genome shotgun (WGS) entry which is preliminary data.</text>
</comment>
<dbReference type="Pfam" id="PF22936">
    <property type="entry name" value="Pol_BBD"/>
    <property type="match status" value="1"/>
</dbReference>
<dbReference type="InterPro" id="IPR054722">
    <property type="entry name" value="PolX-like_BBD"/>
</dbReference>
<name>A0A7J9EWM0_9ROSI</name>
<evidence type="ECO:0000313" key="3">
    <source>
        <dbReference type="Proteomes" id="UP000593568"/>
    </source>
</evidence>
<reference evidence="2 3" key="1">
    <citation type="journal article" date="2019" name="Genome Biol. Evol.">
        <title>Insights into the evolution of the New World diploid cottons (Gossypium, subgenus Houzingenia) based on genome sequencing.</title>
        <authorList>
            <person name="Grover C.E."/>
            <person name="Arick M.A. 2nd"/>
            <person name="Thrash A."/>
            <person name="Conover J.L."/>
            <person name="Sanders W.S."/>
            <person name="Peterson D.G."/>
            <person name="Frelichowski J.E."/>
            <person name="Scheffler J.A."/>
            <person name="Scheffler B.E."/>
            <person name="Wendel J.F."/>
        </authorList>
    </citation>
    <scope>NUCLEOTIDE SEQUENCE [LARGE SCALE GENOMIC DNA]</scope>
    <source>
        <strain evidence="2">8</strain>
        <tissue evidence="2">Leaf</tissue>
    </source>
</reference>
<dbReference type="Proteomes" id="UP000593568">
    <property type="component" value="Unassembled WGS sequence"/>
</dbReference>
<evidence type="ECO:0000259" key="1">
    <source>
        <dbReference type="Pfam" id="PF22936"/>
    </source>
</evidence>
<sequence>MGNISSNKVIGIGTVKIRMHNWTVRTLLDVRYIPDLRRNFISLSILDSKGCRINIESSGIKVSRGSLVLLKGKRTCLYILKGST</sequence>
<evidence type="ECO:0000313" key="2">
    <source>
        <dbReference type="EMBL" id="MBA0777450.1"/>
    </source>
</evidence>
<accession>A0A7J9EWM0</accession>
<protein>
    <recommendedName>
        <fullName evidence="1">Retrovirus-related Pol polyprotein from transposon TNT 1-94-like beta-barrel domain-containing protein</fullName>
    </recommendedName>
</protein>
<dbReference type="EMBL" id="JABEZW010000010">
    <property type="protein sequence ID" value="MBA0777450.1"/>
    <property type="molecule type" value="Genomic_DNA"/>
</dbReference>
<proteinExistence type="predicted"/>
<gene>
    <name evidence="2" type="ORF">Gotri_005467</name>
</gene>
<dbReference type="AlphaFoldDB" id="A0A7J9EWM0"/>
<feature type="domain" description="Retrovirus-related Pol polyprotein from transposon TNT 1-94-like beta-barrel" evidence="1">
    <location>
        <begin position="1"/>
        <end position="51"/>
    </location>
</feature>
<organism evidence="2 3">
    <name type="scientific">Gossypium trilobum</name>
    <dbReference type="NCBI Taxonomy" id="34281"/>
    <lineage>
        <taxon>Eukaryota</taxon>
        <taxon>Viridiplantae</taxon>
        <taxon>Streptophyta</taxon>
        <taxon>Embryophyta</taxon>
        <taxon>Tracheophyta</taxon>
        <taxon>Spermatophyta</taxon>
        <taxon>Magnoliopsida</taxon>
        <taxon>eudicotyledons</taxon>
        <taxon>Gunneridae</taxon>
        <taxon>Pentapetalae</taxon>
        <taxon>rosids</taxon>
        <taxon>malvids</taxon>
        <taxon>Malvales</taxon>
        <taxon>Malvaceae</taxon>
        <taxon>Malvoideae</taxon>
        <taxon>Gossypium</taxon>
    </lineage>
</organism>